<feature type="region of interest" description="Disordered" evidence="5">
    <location>
        <begin position="167"/>
        <end position="190"/>
    </location>
</feature>
<proteinExistence type="predicted"/>
<feature type="domain" description="SH3" evidence="6">
    <location>
        <begin position="194"/>
        <end position="253"/>
    </location>
</feature>
<feature type="compositionally biased region" description="Pro residues" evidence="5">
    <location>
        <begin position="177"/>
        <end position="188"/>
    </location>
</feature>
<evidence type="ECO:0000259" key="6">
    <source>
        <dbReference type="PROSITE" id="PS50002"/>
    </source>
</evidence>
<dbReference type="PANTHER" id="PTHR47174:SF3">
    <property type="entry name" value="BRIDGING INTEGRATOR 3"/>
    <property type="match status" value="1"/>
</dbReference>
<keyword evidence="8" id="KW-1185">Reference proteome</keyword>
<accession>A0A8K0DRK7</accession>
<evidence type="ECO:0000256" key="2">
    <source>
        <dbReference type="ARBA" id="ARBA00022443"/>
    </source>
</evidence>
<dbReference type="PROSITE" id="PS50002">
    <property type="entry name" value="SH3"/>
    <property type="match status" value="2"/>
</dbReference>
<evidence type="ECO:0000313" key="7">
    <source>
        <dbReference type="EMBL" id="KAF2905185.1"/>
    </source>
</evidence>
<dbReference type="GO" id="GO:0006897">
    <property type="term" value="P:endocytosis"/>
    <property type="evidence" value="ECO:0007669"/>
    <property type="project" value="InterPro"/>
</dbReference>
<dbReference type="GO" id="GO:0097320">
    <property type="term" value="P:plasma membrane tubulation"/>
    <property type="evidence" value="ECO:0007669"/>
    <property type="project" value="TreeGrafter"/>
</dbReference>
<dbReference type="OrthoDB" id="27823at2759"/>
<evidence type="ECO:0000256" key="5">
    <source>
        <dbReference type="SAM" id="MobiDB-lite"/>
    </source>
</evidence>
<evidence type="ECO:0000313" key="8">
    <source>
        <dbReference type="Proteomes" id="UP000801492"/>
    </source>
</evidence>
<organism evidence="7 8">
    <name type="scientific">Ignelater luminosus</name>
    <name type="common">Cucubano</name>
    <name type="synonym">Pyrophorus luminosus</name>
    <dbReference type="NCBI Taxonomy" id="2038154"/>
    <lineage>
        <taxon>Eukaryota</taxon>
        <taxon>Metazoa</taxon>
        <taxon>Ecdysozoa</taxon>
        <taxon>Arthropoda</taxon>
        <taxon>Hexapoda</taxon>
        <taxon>Insecta</taxon>
        <taxon>Pterygota</taxon>
        <taxon>Neoptera</taxon>
        <taxon>Endopterygota</taxon>
        <taxon>Coleoptera</taxon>
        <taxon>Polyphaga</taxon>
        <taxon>Elateriformia</taxon>
        <taxon>Elateroidea</taxon>
        <taxon>Elateridae</taxon>
        <taxon>Agrypninae</taxon>
        <taxon>Pyrophorini</taxon>
        <taxon>Ignelater</taxon>
    </lineage>
</organism>
<dbReference type="GO" id="GO:0051666">
    <property type="term" value="P:actin cortical patch localization"/>
    <property type="evidence" value="ECO:0007669"/>
    <property type="project" value="InterPro"/>
</dbReference>
<gene>
    <name evidence="7" type="ORF">ILUMI_00995</name>
</gene>
<dbReference type="SMART" id="SM00326">
    <property type="entry name" value="SH3"/>
    <property type="match status" value="2"/>
</dbReference>
<protein>
    <recommendedName>
        <fullName evidence="6">SH3 domain-containing protein</fullName>
    </recommendedName>
</protein>
<keyword evidence="3" id="KW-0963">Cytoplasm</keyword>
<dbReference type="GO" id="GO:0015629">
    <property type="term" value="C:actin cytoskeleton"/>
    <property type="evidence" value="ECO:0007669"/>
    <property type="project" value="TreeGrafter"/>
</dbReference>
<dbReference type="Proteomes" id="UP000801492">
    <property type="component" value="Unassembled WGS sequence"/>
</dbReference>
<dbReference type="PANTHER" id="PTHR47174">
    <property type="entry name" value="BRIDGING INTEGRATOR 3"/>
    <property type="match status" value="1"/>
</dbReference>
<dbReference type="AlphaFoldDB" id="A0A8K0DRK7"/>
<feature type="region of interest" description="Disordered" evidence="5">
    <location>
        <begin position="1"/>
        <end position="49"/>
    </location>
</feature>
<dbReference type="GO" id="GO:0005737">
    <property type="term" value="C:cytoplasm"/>
    <property type="evidence" value="ECO:0007669"/>
    <property type="project" value="UniProtKB-SubCell"/>
</dbReference>
<dbReference type="InterPro" id="IPR001452">
    <property type="entry name" value="SH3_domain"/>
</dbReference>
<reference evidence="7" key="1">
    <citation type="submission" date="2019-08" db="EMBL/GenBank/DDBJ databases">
        <title>The genome of the North American firefly Photinus pyralis.</title>
        <authorList>
            <consortium name="Photinus pyralis genome working group"/>
            <person name="Fallon T.R."/>
            <person name="Sander Lower S.E."/>
            <person name="Weng J.-K."/>
        </authorList>
    </citation>
    <scope>NUCLEOTIDE SEQUENCE</scope>
    <source>
        <strain evidence="7">TRF0915ILg1</strain>
        <tissue evidence="7">Whole body</tissue>
    </source>
</reference>
<dbReference type="PRINTS" id="PR00499">
    <property type="entry name" value="P67PHOX"/>
</dbReference>
<evidence type="ECO:0000256" key="1">
    <source>
        <dbReference type="ARBA" id="ARBA00004496"/>
    </source>
</evidence>
<comment type="caution">
    <text evidence="7">The sequence shown here is derived from an EMBL/GenBank/DDBJ whole genome shotgun (WGS) entry which is preliminary data.</text>
</comment>
<dbReference type="Gene3D" id="2.30.30.40">
    <property type="entry name" value="SH3 Domains"/>
    <property type="match status" value="2"/>
</dbReference>
<dbReference type="SUPFAM" id="SSF50044">
    <property type="entry name" value="SH3-domain"/>
    <property type="match status" value="2"/>
</dbReference>
<keyword evidence="2 4" id="KW-0728">SH3 domain</keyword>
<dbReference type="EMBL" id="VTPC01000587">
    <property type="protein sequence ID" value="KAF2905185.1"/>
    <property type="molecule type" value="Genomic_DNA"/>
</dbReference>
<sequence length="317" mass="35374">MKSMRIPTRPAPSVEDALHKRSTNQRSNQQNVKKKPPPRPPPPNLNKVKSKSAWNLNQQFEDVSLIDLSPPQSPKNFVANRNRAFGGSVSSSFSSSTSSLASSKKSFEYETVNVDPWALAPPTNTNVPQQSTFYLGSNLNNTPIVPQISVPTIIRAQPNKRNQIKTKQEPFERENSPPMPAVPPPSPPKEVSEVTVPYGIALYDFPGAHDDDLRLQENDVVFLLRRINNEWFYGRVEEREGMFPTNFVSVQVPLPEDDRVVTALYEFIPQVAGDLALKPGQIVRVTGRTSADWLTGESEGRMGQFPANFIDRIPSTL</sequence>
<dbReference type="Pfam" id="PF14604">
    <property type="entry name" value="SH3_9"/>
    <property type="match status" value="1"/>
</dbReference>
<dbReference type="InterPro" id="IPR046982">
    <property type="entry name" value="BIN3/RVS161-like"/>
</dbReference>
<dbReference type="CDD" id="cd00174">
    <property type="entry name" value="SH3"/>
    <property type="match status" value="2"/>
</dbReference>
<comment type="subcellular location">
    <subcellularLocation>
        <location evidence="1">Cytoplasm</location>
    </subcellularLocation>
</comment>
<evidence type="ECO:0000256" key="3">
    <source>
        <dbReference type="ARBA" id="ARBA00022490"/>
    </source>
</evidence>
<name>A0A8K0DRK7_IGNLU</name>
<evidence type="ECO:0000256" key="4">
    <source>
        <dbReference type="PROSITE-ProRule" id="PRU00192"/>
    </source>
</evidence>
<feature type="domain" description="SH3" evidence="6">
    <location>
        <begin position="256"/>
        <end position="315"/>
    </location>
</feature>
<dbReference type="GO" id="GO:0008289">
    <property type="term" value="F:lipid binding"/>
    <property type="evidence" value="ECO:0007669"/>
    <property type="project" value="TreeGrafter"/>
</dbReference>
<dbReference type="Pfam" id="PF00018">
    <property type="entry name" value="SH3_1"/>
    <property type="match status" value="1"/>
</dbReference>
<dbReference type="InterPro" id="IPR036028">
    <property type="entry name" value="SH3-like_dom_sf"/>
</dbReference>